<dbReference type="EMBL" id="JAWWNJ010000057">
    <property type="protein sequence ID" value="KAK7014374.1"/>
    <property type="molecule type" value="Genomic_DNA"/>
</dbReference>
<reference evidence="2 3" key="1">
    <citation type="journal article" date="2024" name="J Genomics">
        <title>Draft genome sequencing and assembly of Favolaschia claudopus CIRM-BRFM 2984 isolated from oak limbs.</title>
        <authorList>
            <person name="Navarro D."/>
            <person name="Drula E."/>
            <person name="Chaduli D."/>
            <person name="Cazenave R."/>
            <person name="Ahrendt S."/>
            <person name="Wang J."/>
            <person name="Lipzen A."/>
            <person name="Daum C."/>
            <person name="Barry K."/>
            <person name="Grigoriev I.V."/>
            <person name="Favel A."/>
            <person name="Rosso M.N."/>
            <person name="Martin F."/>
        </authorList>
    </citation>
    <scope>NUCLEOTIDE SEQUENCE [LARGE SCALE GENOMIC DNA]</scope>
    <source>
        <strain evidence="2 3">CIRM-BRFM 2984</strain>
    </source>
</reference>
<evidence type="ECO:0000256" key="1">
    <source>
        <dbReference type="SAM" id="MobiDB-lite"/>
    </source>
</evidence>
<dbReference type="Proteomes" id="UP001362999">
    <property type="component" value="Unassembled WGS sequence"/>
</dbReference>
<keyword evidence="3" id="KW-1185">Reference proteome</keyword>
<dbReference type="AlphaFoldDB" id="A0AAW0ANH9"/>
<feature type="region of interest" description="Disordered" evidence="1">
    <location>
        <begin position="778"/>
        <end position="866"/>
    </location>
</feature>
<comment type="caution">
    <text evidence="2">The sequence shown here is derived from an EMBL/GenBank/DDBJ whole genome shotgun (WGS) entry which is preliminary data.</text>
</comment>
<protein>
    <submittedName>
        <fullName evidence="2">Uncharacterized protein</fullName>
    </submittedName>
</protein>
<organism evidence="2 3">
    <name type="scientific">Favolaschia claudopus</name>
    <dbReference type="NCBI Taxonomy" id="2862362"/>
    <lineage>
        <taxon>Eukaryota</taxon>
        <taxon>Fungi</taxon>
        <taxon>Dikarya</taxon>
        <taxon>Basidiomycota</taxon>
        <taxon>Agaricomycotina</taxon>
        <taxon>Agaricomycetes</taxon>
        <taxon>Agaricomycetidae</taxon>
        <taxon>Agaricales</taxon>
        <taxon>Marasmiineae</taxon>
        <taxon>Mycenaceae</taxon>
        <taxon>Favolaschia</taxon>
    </lineage>
</organism>
<name>A0AAW0ANH9_9AGAR</name>
<accession>A0AAW0ANH9</accession>
<feature type="compositionally biased region" description="Low complexity" evidence="1">
    <location>
        <begin position="782"/>
        <end position="793"/>
    </location>
</feature>
<proteinExistence type="predicted"/>
<gene>
    <name evidence="2" type="ORF">R3P38DRAFT_1450198</name>
</gene>
<sequence length="962" mass="107631">MSGHIKLVNWMPSNKKRPFPWKSRDSEELRDFDAPFALKEYFQNIVGQLQKNLKIREWGGWRAEDLQHQSDNERQARKTRLTSTFPGLLTGPHGADLEKNGLPLYILSANVDIPAATTPFGALVVLWKTTHSGRALTFFNNHLDSGASFESFALDGESTSKTSEFAVGEKGKGFILATQFLVEQTNADEFDRLPHDAKQKDFPKPKVSFRVGSQIGQLKWSRSRRKGAQFTLSVLLDDLTTYPTVEGFLEARYHQDVDASEEGDPEVYDAGIGNQAKRIQAANHIIERNAKERRKHRLDQPDGTANVRDDEVCITVTGLNDTLRPEYLFSATFGIIPPLRQWRIAKKDVIFFLAAAGDQPRFYHRDQYIQYGVRLNKISVNYHGNLTLSPDRMGVVMDHKLDRYRRELSLNMDLAFATLPDLAVELAADILTDDHSDSFAGMLDPAGNAAADKYREAFEAAMLREFKPLSQPIYPYTEDDKDVDLLLQLGLHGVLVPHYAFQVMRKSGAFLPIADYARALLLQSPEIEFHTGLEELRATLLSVLPHLPRENITIRAYDKTYPLVVWDAEKKLFAFAHPPACEMHTVHARCLCWIGPAVSEAARVYTGSTISNQRLWRTFAIQMGGNTAVKLTTMTAADQVSSLVNNPTGSNPPDWIHDYPGLDVIRSLFKSALPVLVSKNILMCRIKNQLSDSDDMEENAVSVWSRRVAWSADHRRLIFVVPEGCIEHDTGRPGHCFCWIVPALLNAVTKYNAWPAINVDKLWIEFAHEMGGDIVSRNMTRPAAPNSALSANPESVTDSGKPKEANKQTPLFASKTSGYTTQPAKQATSTTPDDGPAQSTQPRQTNGLTAQSNGTPRILDDSDESAMTQKALAHLTKLAGRFDGMHNENKDLRRQIAGLQVALVDYTRHMAAKDECIAAKDGRIAELEEDVRGFRDFGNLFTQNMAQFAELNDRAAKRQRTA</sequence>
<evidence type="ECO:0000313" key="3">
    <source>
        <dbReference type="Proteomes" id="UP001362999"/>
    </source>
</evidence>
<feature type="compositionally biased region" description="Polar residues" evidence="1">
    <location>
        <begin position="807"/>
        <end position="855"/>
    </location>
</feature>
<evidence type="ECO:0000313" key="2">
    <source>
        <dbReference type="EMBL" id="KAK7014374.1"/>
    </source>
</evidence>